<evidence type="ECO:0000313" key="3">
    <source>
        <dbReference type="Proteomes" id="UP000317648"/>
    </source>
</evidence>
<sequence length="106" mass="11011">MLGAIIISAAILGAIVMTIEDGDFPGWIPLTLCCLAASLPAVLINYYLPPGWFILGLAVGAVTGGCALSALLGMSVKRACMAAAIYLAAKVCLALLILLFHLFMTR</sequence>
<dbReference type="Proteomes" id="UP000317648">
    <property type="component" value="Chromosome"/>
</dbReference>
<evidence type="ECO:0000313" key="2">
    <source>
        <dbReference type="EMBL" id="QDU98275.1"/>
    </source>
</evidence>
<evidence type="ECO:0000256" key="1">
    <source>
        <dbReference type="SAM" id="Phobius"/>
    </source>
</evidence>
<gene>
    <name evidence="2" type="ORF">Pla8534_61370</name>
</gene>
<feature type="transmembrane region" description="Helical" evidence="1">
    <location>
        <begin position="82"/>
        <end position="103"/>
    </location>
</feature>
<name>A0A518E2F4_9BACT</name>
<dbReference type="OrthoDB" id="215433at2"/>
<feature type="transmembrane region" description="Helical" evidence="1">
    <location>
        <begin position="55"/>
        <end position="76"/>
    </location>
</feature>
<feature type="transmembrane region" description="Helical" evidence="1">
    <location>
        <begin position="28"/>
        <end position="48"/>
    </location>
</feature>
<dbReference type="EMBL" id="CP036433">
    <property type="protein sequence ID" value="QDU98275.1"/>
    <property type="molecule type" value="Genomic_DNA"/>
</dbReference>
<dbReference type="AlphaFoldDB" id="A0A518E2F4"/>
<reference evidence="2 3" key="1">
    <citation type="submission" date="2019-02" db="EMBL/GenBank/DDBJ databases">
        <title>Deep-cultivation of Planctomycetes and their phenomic and genomic characterization uncovers novel biology.</title>
        <authorList>
            <person name="Wiegand S."/>
            <person name="Jogler M."/>
            <person name="Boedeker C."/>
            <person name="Pinto D."/>
            <person name="Vollmers J."/>
            <person name="Rivas-Marin E."/>
            <person name="Kohn T."/>
            <person name="Peeters S.H."/>
            <person name="Heuer A."/>
            <person name="Rast P."/>
            <person name="Oberbeckmann S."/>
            <person name="Bunk B."/>
            <person name="Jeske O."/>
            <person name="Meyerdierks A."/>
            <person name="Storesund J.E."/>
            <person name="Kallscheuer N."/>
            <person name="Luecker S."/>
            <person name="Lage O.M."/>
            <person name="Pohl T."/>
            <person name="Merkel B.J."/>
            <person name="Hornburger P."/>
            <person name="Mueller R.-W."/>
            <person name="Bruemmer F."/>
            <person name="Labrenz M."/>
            <person name="Spormann A.M."/>
            <person name="Op den Camp H."/>
            <person name="Overmann J."/>
            <person name="Amann R."/>
            <person name="Jetten M.S.M."/>
            <person name="Mascher T."/>
            <person name="Medema M.H."/>
            <person name="Devos D.P."/>
            <person name="Kaster A.-K."/>
            <person name="Ovreas L."/>
            <person name="Rohde M."/>
            <person name="Galperin M.Y."/>
            <person name="Jogler C."/>
        </authorList>
    </citation>
    <scope>NUCLEOTIDE SEQUENCE [LARGE SCALE GENOMIC DNA]</scope>
    <source>
        <strain evidence="2 3">Pla85_3_4</strain>
    </source>
</reference>
<keyword evidence="3" id="KW-1185">Reference proteome</keyword>
<protein>
    <submittedName>
        <fullName evidence="2">Uncharacterized protein</fullName>
    </submittedName>
</protein>
<organism evidence="2 3">
    <name type="scientific">Lignipirellula cremea</name>
    <dbReference type="NCBI Taxonomy" id="2528010"/>
    <lineage>
        <taxon>Bacteria</taxon>
        <taxon>Pseudomonadati</taxon>
        <taxon>Planctomycetota</taxon>
        <taxon>Planctomycetia</taxon>
        <taxon>Pirellulales</taxon>
        <taxon>Pirellulaceae</taxon>
        <taxon>Lignipirellula</taxon>
    </lineage>
</organism>
<proteinExistence type="predicted"/>
<keyword evidence="1" id="KW-0472">Membrane</keyword>
<accession>A0A518E2F4</accession>
<dbReference type="RefSeq" id="WP_145057405.1">
    <property type="nucleotide sequence ID" value="NZ_CP036433.1"/>
</dbReference>
<keyword evidence="1" id="KW-0812">Transmembrane</keyword>
<keyword evidence="1" id="KW-1133">Transmembrane helix</keyword>
<dbReference type="KEGG" id="lcre:Pla8534_61370"/>